<accession>A0ABT1QTF8</accession>
<dbReference type="EMBL" id="JANFQO010000010">
    <property type="protein sequence ID" value="MCQ4165571.1"/>
    <property type="molecule type" value="Genomic_DNA"/>
</dbReference>
<name>A0ABT1QTF8_9GAMM</name>
<evidence type="ECO:0000313" key="1">
    <source>
        <dbReference type="EMBL" id="MCQ4165571.1"/>
    </source>
</evidence>
<evidence type="ECO:0000313" key="2">
    <source>
        <dbReference type="Proteomes" id="UP001165498"/>
    </source>
</evidence>
<organism evidence="1 2">
    <name type="scientific">Tahibacter harae</name>
    <dbReference type="NCBI Taxonomy" id="2963937"/>
    <lineage>
        <taxon>Bacteria</taxon>
        <taxon>Pseudomonadati</taxon>
        <taxon>Pseudomonadota</taxon>
        <taxon>Gammaproteobacteria</taxon>
        <taxon>Lysobacterales</taxon>
        <taxon>Rhodanobacteraceae</taxon>
        <taxon>Tahibacter</taxon>
    </lineage>
</organism>
<sequence>MSEREADIQRTAARLLRRRAAAGTPQTDAPLWPAEHFGLHRLRVYSDARTEQQRGILNHCAQGLLRESWFVERGGMEFCARMVLAADSAGERQLYSLIGADEAAHYAWLQPWLPAGSGAMDTFNRFLADCVAQSTPQPLAYLMQVVLEGFGIVHYDGLAANCNDPALADTLRRMAEDEALHHAAGLAAFRAERLGRAEREFLLDASYAFLQMMRSGPQAVVAALDQGLEGLDITAAQALFAMLDDGATTAAKLQRLRRLMDQPGMGWLLENLEARGAFNPCDADEMAAVYRASR</sequence>
<dbReference type="SUPFAM" id="SSF47240">
    <property type="entry name" value="Ferritin-like"/>
    <property type="match status" value="1"/>
</dbReference>
<evidence type="ECO:0008006" key="3">
    <source>
        <dbReference type="Google" id="ProtNLM"/>
    </source>
</evidence>
<reference evidence="1" key="1">
    <citation type="submission" date="2022-07" db="EMBL/GenBank/DDBJ databases">
        <title>Tahibacter sp., a new gammaproteobacterium isolated from the silt sample collected at pig farm.</title>
        <authorList>
            <person name="Chen H."/>
        </authorList>
    </citation>
    <scope>NUCLEOTIDE SEQUENCE</scope>
    <source>
        <strain evidence="1">P2K</strain>
    </source>
</reference>
<keyword evidence="2" id="KW-1185">Reference proteome</keyword>
<dbReference type="Proteomes" id="UP001165498">
    <property type="component" value="Unassembled WGS sequence"/>
</dbReference>
<gene>
    <name evidence="1" type="ORF">NM961_12705</name>
</gene>
<dbReference type="RefSeq" id="WP_255914760.1">
    <property type="nucleotide sequence ID" value="NZ_JANFQO010000010.1"/>
</dbReference>
<protein>
    <recommendedName>
        <fullName evidence="3">Ferritin-like domain-containing protein</fullName>
    </recommendedName>
</protein>
<proteinExistence type="predicted"/>
<comment type="caution">
    <text evidence="1">The sequence shown here is derived from an EMBL/GenBank/DDBJ whole genome shotgun (WGS) entry which is preliminary data.</text>
</comment>
<dbReference type="InterPro" id="IPR009078">
    <property type="entry name" value="Ferritin-like_SF"/>
</dbReference>